<feature type="transmembrane region" description="Helical" evidence="5">
    <location>
        <begin position="113"/>
        <end position="129"/>
    </location>
</feature>
<dbReference type="Pfam" id="PF04024">
    <property type="entry name" value="PspC"/>
    <property type="match status" value="1"/>
</dbReference>
<dbReference type="AlphaFoldDB" id="A0A2G3PUS7"/>
<evidence type="ECO:0000256" key="5">
    <source>
        <dbReference type="SAM" id="Phobius"/>
    </source>
</evidence>
<keyword evidence="3" id="KW-0902">Two-component regulatory system</keyword>
<dbReference type="InterPro" id="IPR036890">
    <property type="entry name" value="HATPase_C_sf"/>
</dbReference>
<name>A0A2G3PUS7_WILMA</name>
<keyword evidence="1" id="KW-0808">Transferase</keyword>
<organism evidence="7 8">
    <name type="scientific">Williamsia marianensis</name>
    <dbReference type="NCBI Taxonomy" id="85044"/>
    <lineage>
        <taxon>Bacteria</taxon>
        <taxon>Bacillati</taxon>
        <taxon>Actinomycetota</taxon>
        <taxon>Actinomycetes</taxon>
        <taxon>Mycobacteriales</taxon>
        <taxon>Nocardiaceae</taxon>
        <taxon>Williamsia</taxon>
    </lineage>
</organism>
<dbReference type="Pfam" id="PF02518">
    <property type="entry name" value="HATPase_c"/>
    <property type="match status" value="1"/>
</dbReference>
<dbReference type="EMBL" id="PEBD01000004">
    <property type="protein sequence ID" value="PHV68782.1"/>
    <property type="molecule type" value="Genomic_DNA"/>
</dbReference>
<feature type="domain" description="Histidine kinase/HSP90-like ATPase" evidence="6">
    <location>
        <begin position="310"/>
        <end position="404"/>
    </location>
</feature>
<dbReference type="GO" id="GO:0016301">
    <property type="term" value="F:kinase activity"/>
    <property type="evidence" value="ECO:0007669"/>
    <property type="project" value="UniProtKB-KW"/>
</dbReference>
<dbReference type="Gene3D" id="3.30.565.10">
    <property type="entry name" value="Histidine kinase-like ATPase, C-terminal domain"/>
    <property type="match status" value="1"/>
</dbReference>
<dbReference type="InterPro" id="IPR050482">
    <property type="entry name" value="Sensor_HK_TwoCompSys"/>
</dbReference>
<proteinExistence type="predicted"/>
<keyword evidence="5" id="KW-1133">Transmembrane helix</keyword>
<dbReference type="SUPFAM" id="SSF55874">
    <property type="entry name" value="ATPase domain of HSP90 chaperone/DNA topoisomerase II/histidine kinase"/>
    <property type="match status" value="1"/>
</dbReference>
<feature type="transmembrane region" description="Helical" evidence="5">
    <location>
        <begin position="48"/>
        <end position="69"/>
    </location>
</feature>
<dbReference type="SMART" id="SM00387">
    <property type="entry name" value="HATPase_c"/>
    <property type="match status" value="1"/>
</dbReference>
<dbReference type="InterPro" id="IPR007168">
    <property type="entry name" value="Phageshock_PspC_N"/>
</dbReference>
<feature type="region of interest" description="Disordered" evidence="4">
    <location>
        <begin position="357"/>
        <end position="382"/>
    </location>
</feature>
<evidence type="ECO:0000313" key="7">
    <source>
        <dbReference type="EMBL" id="PHV68782.1"/>
    </source>
</evidence>
<evidence type="ECO:0000313" key="8">
    <source>
        <dbReference type="Proteomes" id="UP000225108"/>
    </source>
</evidence>
<feature type="region of interest" description="Disordered" evidence="4">
    <location>
        <begin position="396"/>
        <end position="424"/>
    </location>
</feature>
<comment type="caution">
    <text evidence="7">The sequence shown here is derived from an EMBL/GenBank/DDBJ whole genome shotgun (WGS) entry which is preliminary data.</text>
</comment>
<feature type="transmembrane region" description="Helical" evidence="5">
    <location>
        <begin position="179"/>
        <end position="198"/>
    </location>
</feature>
<dbReference type="InterPro" id="IPR003594">
    <property type="entry name" value="HATPase_dom"/>
</dbReference>
<accession>A0A2G3PUS7</accession>
<reference evidence="7 8" key="1">
    <citation type="submission" date="2017-10" db="EMBL/GenBank/DDBJ databases">
        <title>The draft genome sequence of Williamsia sp. BULT 1.1 isolated from the semi-arid grassland soils from South Africa.</title>
        <authorList>
            <person name="Kabwe M.H."/>
            <person name="Govender N."/>
            <person name="Mutseka Lunga P."/>
            <person name="Vikram S."/>
            <person name="Makhalanyane T.P."/>
        </authorList>
    </citation>
    <scope>NUCLEOTIDE SEQUENCE [LARGE SCALE GENOMIC DNA]</scope>
    <source>
        <strain evidence="7 8">BULT 1.1</strain>
    </source>
</reference>
<keyword evidence="5" id="KW-0472">Membrane</keyword>
<keyword evidence="5" id="KW-0812">Transmembrane</keyword>
<evidence type="ECO:0000256" key="4">
    <source>
        <dbReference type="SAM" id="MobiDB-lite"/>
    </source>
</evidence>
<evidence type="ECO:0000256" key="1">
    <source>
        <dbReference type="ARBA" id="ARBA00022679"/>
    </source>
</evidence>
<evidence type="ECO:0000256" key="3">
    <source>
        <dbReference type="ARBA" id="ARBA00023012"/>
    </source>
</evidence>
<gene>
    <name evidence="7" type="ORF">CSW57_06390</name>
</gene>
<dbReference type="PANTHER" id="PTHR24421:SF61">
    <property type="entry name" value="OXYGEN SENSOR HISTIDINE KINASE NREB"/>
    <property type="match status" value="1"/>
</dbReference>
<evidence type="ECO:0000259" key="6">
    <source>
        <dbReference type="SMART" id="SM00387"/>
    </source>
</evidence>
<dbReference type="Proteomes" id="UP000225108">
    <property type="component" value="Unassembled WGS sequence"/>
</dbReference>
<keyword evidence="2 7" id="KW-0418">Kinase</keyword>
<feature type="transmembrane region" description="Helical" evidence="5">
    <location>
        <begin position="89"/>
        <end position="107"/>
    </location>
</feature>
<dbReference type="PANTHER" id="PTHR24421">
    <property type="entry name" value="NITRATE/NITRITE SENSOR PROTEIN NARX-RELATED"/>
    <property type="match status" value="1"/>
</dbReference>
<protein>
    <submittedName>
        <fullName evidence="7">Histidine kinase</fullName>
    </submittedName>
</protein>
<evidence type="ECO:0000256" key="2">
    <source>
        <dbReference type="ARBA" id="ARBA00022777"/>
    </source>
</evidence>
<sequence>MCATAGACHYRLVPTVERVHRRDGGRVIGGVAGGVADHLGVDAFRVRVVFVVLSALAGAGVCAYGLLWFMCPPGTDTEPPTSSERRQGIGLAIVGVVAVVSVGFVASGTPAQFLIPLVVVAVGASLVWRELDSTWRPRSASARAITWTRIAGGATLVVIGLVVVVLAGNNRIGGLSTTLLAVAATVLGVLLLTIPLWLRMARMLGAERAARIRNAEREEIAAHLHDSVLQTLALIQKRSGHAEEVQRLARSQERELRRYLFEGEGQQSDSLTTALKAVAAEVEDHYGVEVEVVTVGDVTADDPSWSGDHRRWAALIAATREALVNAAKHSGERSVDVYAEVESSQVEVFVRDRGVGFDPDQVPEDRRGVSGSIKARVQRHGGSVEIKSAAGRGVDVRMSMPRGGETPSVTDLGEDAGSESDAVN</sequence>
<feature type="transmembrane region" description="Helical" evidence="5">
    <location>
        <begin position="150"/>
        <end position="167"/>
    </location>
</feature>
<dbReference type="GO" id="GO:0000160">
    <property type="term" value="P:phosphorelay signal transduction system"/>
    <property type="evidence" value="ECO:0007669"/>
    <property type="project" value="UniProtKB-KW"/>
</dbReference>